<proteinExistence type="predicted"/>
<reference evidence="2" key="1">
    <citation type="journal article" date="2023" name="bioRxiv">
        <title>Scaffold-level genome assemblies of two parasitoid biocontrol wasps reveal the parthenogenesis mechanism and an associated novel virus.</title>
        <authorList>
            <person name="Inwood S."/>
            <person name="Skelly J."/>
            <person name="Guhlin J."/>
            <person name="Harrop T."/>
            <person name="Goldson S."/>
            <person name="Dearden P."/>
        </authorList>
    </citation>
    <scope>NUCLEOTIDE SEQUENCE</scope>
    <source>
        <strain evidence="2">Irish</strain>
        <tissue evidence="2">Whole body</tissue>
    </source>
</reference>
<name>A0AA39FHL1_9HYME</name>
<dbReference type="AlphaFoldDB" id="A0AA39FHL1"/>
<reference evidence="2" key="2">
    <citation type="submission" date="2023-03" db="EMBL/GenBank/DDBJ databases">
        <authorList>
            <person name="Inwood S.N."/>
            <person name="Skelly J.G."/>
            <person name="Guhlin J."/>
            <person name="Harrop T.W.R."/>
            <person name="Goldson S.G."/>
            <person name="Dearden P.K."/>
        </authorList>
    </citation>
    <scope>NUCLEOTIDE SEQUENCE</scope>
    <source>
        <strain evidence="2">Irish</strain>
        <tissue evidence="2">Whole body</tissue>
    </source>
</reference>
<protein>
    <submittedName>
        <fullName evidence="2">Uncharacterized protein</fullName>
    </submittedName>
</protein>
<feature type="region of interest" description="Disordered" evidence="1">
    <location>
        <begin position="14"/>
        <end position="37"/>
    </location>
</feature>
<gene>
    <name evidence="2" type="ORF">PV328_010389</name>
</gene>
<comment type="caution">
    <text evidence="2">The sequence shown here is derived from an EMBL/GenBank/DDBJ whole genome shotgun (WGS) entry which is preliminary data.</text>
</comment>
<evidence type="ECO:0000256" key="1">
    <source>
        <dbReference type="SAM" id="MobiDB-lite"/>
    </source>
</evidence>
<evidence type="ECO:0000313" key="3">
    <source>
        <dbReference type="Proteomes" id="UP001168990"/>
    </source>
</evidence>
<accession>A0AA39FHL1</accession>
<feature type="compositionally biased region" description="Basic and acidic residues" evidence="1">
    <location>
        <begin position="28"/>
        <end position="37"/>
    </location>
</feature>
<organism evidence="2 3">
    <name type="scientific">Microctonus aethiopoides</name>
    <dbReference type="NCBI Taxonomy" id="144406"/>
    <lineage>
        <taxon>Eukaryota</taxon>
        <taxon>Metazoa</taxon>
        <taxon>Ecdysozoa</taxon>
        <taxon>Arthropoda</taxon>
        <taxon>Hexapoda</taxon>
        <taxon>Insecta</taxon>
        <taxon>Pterygota</taxon>
        <taxon>Neoptera</taxon>
        <taxon>Endopterygota</taxon>
        <taxon>Hymenoptera</taxon>
        <taxon>Apocrita</taxon>
        <taxon>Ichneumonoidea</taxon>
        <taxon>Braconidae</taxon>
        <taxon>Euphorinae</taxon>
        <taxon>Microctonus</taxon>
    </lineage>
</organism>
<evidence type="ECO:0000313" key="2">
    <source>
        <dbReference type="EMBL" id="KAK0169747.1"/>
    </source>
</evidence>
<dbReference type="EMBL" id="JAQQBS010000004">
    <property type="protein sequence ID" value="KAK0169747.1"/>
    <property type="molecule type" value="Genomic_DNA"/>
</dbReference>
<dbReference type="Proteomes" id="UP001168990">
    <property type="component" value="Unassembled WGS sequence"/>
</dbReference>
<sequence>MRCIDENITIQIKPAPSCSSKEPNIAEQEDKSDKRDVDPIKIHKCNDFESSSSNNKPELMSATWYDSISECINLGTPIEFRQSIIYDQDVITRSHNSVEEFRNETKIMLNKILNNLSIIMQCITSDKEVDYLEKLCPVNNSGVIKLSRIIADFWTLSNWPEYGRQNVTLTPKF</sequence>
<keyword evidence="3" id="KW-1185">Reference proteome</keyword>